<comment type="caution">
    <text evidence="2">The sequence shown here is derived from an EMBL/GenBank/DDBJ whole genome shotgun (WGS) entry which is preliminary data.</text>
</comment>
<feature type="transmembrane region" description="Helical" evidence="1">
    <location>
        <begin position="85"/>
        <end position="108"/>
    </location>
</feature>
<protein>
    <submittedName>
        <fullName evidence="2">DUF1761 family protein</fullName>
    </submittedName>
</protein>
<proteinExistence type="predicted"/>
<name>A0ABS5W0I8_9SPHN</name>
<keyword evidence="1" id="KW-0812">Transmembrane</keyword>
<keyword evidence="1" id="KW-0472">Membrane</keyword>
<gene>
    <name evidence="2" type="ORF">KK137_01400</name>
</gene>
<dbReference type="InterPro" id="IPR013879">
    <property type="entry name" value="DUF1761"/>
</dbReference>
<dbReference type="RefSeq" id="WP_214534222.1">
    <property type="nucleotide sequence ID" value="NZ_JAHFVK010000001.1"/>
</dbReference>
<evidence type="ECO:0000256" key="1">
    <source>
        <dbReference type="SAM" id="Phobius"/>
    </source>
</evidence>
<evidence type="ECO:0000313" key="2">
    <source>
        <dbReference type="EMBL" id="MBT2132976.1"/>
    </source>
</evidence>
<evidence type="ECO:0000313" key="3">
    <source>
        <dbReference type="Proteomes" id="UP000811255"/>
    </source>
</evidence>
<feature type="transmembrane region" description="Helical" evidence="1">
    <location>
        <begin position="115"/>
        <end position="137"/>
    </location>
</feature>
<organism evidence="2 3">
    <name type="scientific">Croceibacterium selenioxidans</name>
    <dbReference type="NCBI Taxonomy" id="2838833"/>
    <lineage>
        <taxon>Bacteria</taxon>
        <taxon>Pseudomonadati</taxon>
        <taxon>Pseudomonadota</taxon>
        <taxon>Alphaproteobacteria</taxon>
        <taxon>Sphingomonadales</taxon>
        <taxon>Erythrobacteraceae</taxon>
        <taxon>Croceibacterium</taxon>
    </lineage>
</organism>
<sequence length="138" mass="14833">MGPVNWLAVVLGAVAFFAVGAVWYSFLFSKAWQREVGMGEAEKAAAQAKGASHFVTIMGLTLVLELIVSWMLGHLVARTSPSPHVIMMFAVGFGAFLMTPAIGINYLYQNRSLKLFLIDAGHFIVGTAAMGAVHVFLS</sequence>
<feature type="transmembrane region" description="Helical" evidence="1">
    <location>
        <begin position="50"/>
        <end position="73"/>
    </location>
</feature>
<accession>A0ABS5W0I8</accession>
<dbReference type="Pfam" id="PF08570">
    <property type="entry name" value="DUF1761"/>
    <property type="match status" value="1"/>
</dbReference>
<reference evidence="2 3" key="1">
    <citation type="submission" date="2021-05" db="EMBL/GenBank/DDBJ databases">
        <title>Croceibacterium sp. LX-88 genome sequence.</title>
        <authorList>
            <person name="Luo X."/>
        </authorList>
    </citation>
    <scope>NUCLEOTIDE SEQUENCE [LARGE SCALE GENOMIC DNA]</scope>
    <source>
        <strain evidence="2 3">LX-88</strain>
    </source>
</reference>
<feature type="transmembrane region" description="Helical" evidence="1">
    <location>
        <begin position="6"/>
        <end position="29"/>
    </location>
</feature>
<dbReference type="EMBL" id="JAHFVK010000001">
    <property type="protein sequence ID" value="MBT2132976.1"/>
    <property type="molecule type" value="Genomic_DNA"/>
</dbReference>
<keyword evidence="3" id="KW-1185">Reference proteome</keyword>
<keyword evidence="1" id="KW-1133">Transmembrane helix</keyword>
<dbReference type="Proteomes" id="UP000811255">
    <property type="component" value="Unassembled WGS sequence"/>
</dbReference>